<dbReference type="InterPro" id="IPR008962">
    <property type="entry name" value="PapD-like_sf"/>
</dbReference>
<dbReference type="FunFam" id="2.60.40.10:FF:000813">
    <property type="entry name" value="Vesicle-associated protein 1-1"/>
    <property type="match status" value="1"/>
</dbReference>
<evidence type="ECO:0000259" key="4">
    <source>
        <dbReference type="PROSITE" id="PS50202"/>
    </source>
</evidence>
<dbReference type="GO" id="GO:0005886">
    <property type="term" value="C:plasma membrane"/>
    <property type="evidence" value="ECO:0007669"/>
    <property type="project" value="TreeGrafter"/>
</dbReference>
<dbReference type="InterPro" id="IPR013783">
    <property type="entry name" value="Ig-like_fold"/>
</dbReference>
<dbReference type="FunCoup" id="A0A2G5F120">
    <property type="interactions" value="2217"/>
</dbReference>
<dbReference type="OrthoDB" id="264603at2759"/>
<dbReference type="GO" id="GO:0061817">
    <property type="term" value="P:endoplasmic reticulum-plasma membrane tethering"/>
    <property type="evidence" value="ECO:0007669"/>
    <property type="project" value="TreeGrafter"/>
</dbReference>
<reference evidence="5 6" key="1">
    <citation type="submission" date="2017-09" db="EMBL/GenBank/DDBJ databases">
        <title>WGS assembly of Aquilegia coerulea Goldsmith.</title>
        <authorList>
            <person name="Hodges S."/>
            <person name="Kramer E."/>
            <person name="Nordborg M."/>
            <person name="Tomkins J."/>
            <person name="Borevitz J."/>
            <person name="Derieg N."/>
            <person name="Yan J."/>
            <person name="Mihaltcheva S."/>
            <person name="Hayes R.D."/>
            <person name="Rokhsar D."/>
        </authorList>
    </citation>
    <scope>NUCLEOTIDE SEQUENCE [LARGE SCALE GENOMIC DNA]</scope>
    <source>
        <strain evidence="6">cv. Goldsmith</strain>
    </source>
</reference>
<evidence type="ECO:0000256" key="3">
    <source>
        <dbReference type="SAM" id="Phobius"/>
    </source>
</evidence>
<dbReference type="PANTHER" id="PTHR10809:SF148">
    <property type="entry name" value="OS01G0936800 PROTEIN"/>
    <property type="match status" value="1"/>
</dbReference>
<dbReference type="InterPro" id="IPR000535">
    <property type="entry name" value="MSP_dom"/>
</dbReference>
<dbReference type="InParanoid" id="A0A2G5F120"/>
<keyword evidence="3" id="KW-1133">Transmembrane helix</keyword>
<keyword evidence="2" id="KW-0175">Coiled coil</keyword>
<dbReference type="STRING" id="218851.A0A2G5F120"/>
<keyword evidence="3" id="KW-0472">Membrane</keyword>
<accession>A0A2G5F120</accession>
<evidence type="ECO:0000313" key="5">
    <source>
        <dbReference type="EMBL" id="PIA61670.1"/>
    </source>
</evidence>
<dbReference type="GO" id="GO:0090158">
    <property type="term" value="P:endoplasmic reticulum membrane organization"/>
    <property type="evidence" value="ECO:0007669"/>
    <property type="project" value="TreeGrafter"/>
</dbReference>
<organism evidence="5 6">
    <name type="scientific">Aquilegia coerulea</name>
    <name type="common">Rocky mountain columbine</name>
    <dbReference type="NCBI Taxonomy" id="218851"/>
    <lineage>
        <taxon>Eukaryota</taxon>
        <taxon>Viridiplantae</taxon>
        <taxon>Streptophyta</taxon>
        <taxon>Embryophyta</taxon>
        <taxon>Tracheophyta</taxon>
        <taxon>Spermatophyta</taxon>
        <taxon>Magnoliopsida</taxon>
        <taxon>Ranunculales</taxon>
        <taxon>Ranunculaceae</taxon>
        <taxon>Thalictroideae</taxon>
        <taxon>Aquilegia</taxon>
    </lineage>
</organism>
<dbReference type="GO" id="GO:0005789">
    <property type="term" value="C:endoplasmic reticulum membrane"/>
    <property type="evidence" value="ECO:0007669"/>
    <property type="project" value="InterPro"/>
</dbReference>
<gene>
    <name evidence="5" type="ORF">AQUCO_00300892v1</name>
</gene>
<dbReference type="Pfam" id="PF00635">
    <property type="entry name" value="Motile_Sperm"/>
    <property type="match status" value="1"/>
</dbReference>
<evidence type="ECO:0000313" key="6">
    <source>
        <dbReference type="Proteomes" id="UP000230069"/>
    </source>
</evidence>
<comment type="similarity">
    <text evidence="1">Belongs to the VAMP-associated protein (VAP) (TC 9.B.17) family.</text>
</comment>
<dbReference type="PROSITE" id="PS50202">
    <property type="entry name" value="MSP"/>
    <property type="match status" value="1"/>
</dbReference>
<feature type="coiled-coil region" evidence="2">
    <location>
        <begin position="303"/>
        <end position="358"/>
    </location>
</feature>
<feature type="transmembrane region" description="Helical" evidence="3">
    <location>
        <begin position="366"/>
        <end position="387"/>
    </location>
</feature>
<name>A0A2G5F120_AQUCA</name>
<protein>
    <recommendedName>
        <fullName evidence="4">MSP domain-containing protein</fullName>
    </recommendedName>
</protein>
<keyword evidence="6" id="KW-1185">Reference proteome</keyword>
<evidence type="ECO:0000256" key="1">
    <source>
        <dbReference type="ARBA" id="ARBA00008932"/>
    </source>
</evidence>
<dbReference type="Gene3D" id="2.60.40.10">
    <property type="entry name" value="Immunoglobulins"/>
    <property type="match status" value="1"/>
</dbReference>
<dbReference type="InterPro" id="IPR016763">
    <property type="entry name" value="VAP"/>
</dbReference>
<proteinExistence type="inferred from homology"/>
<sequence length="389" mass="43844">MDTRLLKIIPGELKFTFELKKQSSCSVQLVNNSDQYVAFKVKTTNPKKYCVRPNVGIIHPKATCDFTVTMQAQRVAPPDMQCKDKFLIQGTIIPYGTTEDAITPGMFAKDNGNYIEESKLRVILTSPSQSPVLLPANGVLKGDHEPSNIRDQVLTGVENLPRIHKVAKDEEHLKPAKNAEELKPTKDVGGLKQTKSFSGIKQAKDVEYKLAEDVPELKPAKGLEEFRQYDDAEVKLAKHVEFKVAEDLQDLKPAKAMEEFKQIDDEKLKLAKPQEELKVSKDVGEPKLSKSVEELKPFKDVEELQLAKDVEELKLKLKDLEAKLSGAETTITMLREERSTTNGERQTLEQQMAMLRRKNGVRRDQVGYPFLFVCMVALIAFAIGCIFRN</sequence>
<dbReference type="EMBL" id="KZ305020">
    <property type="protein sequence ID" value="PIA61670.1"/>
    <property type="molecule type" value="Genomic_DNA"/>
</dbReference>
<keyword evidence="3" id="KW-0812">Transmembrane</keyword>
<evidence type="ECO:0000256" key="2">
    <source>
        <dbReference type="SAM" id="Coils"/>
    </source>
</evidence>
<dbReference type="SUPFAM" id="SSF49354">
    <property type="entry name" value="PapD-like"/>
    <property type="match status" value="1"/>
</dbReference>
<feature type="domain" description="MSP" evidence="4">
    <location>
        <begin position="5"/>
        <end position="125"/>
    </location>
</feature>
<dbReference type="PANTHER" id="PTHR10809">
    <property type="entry name" value="VESICLE-ASSOCIATED MEMBRANE PROTEIN-ASSOCIATED PROTEIN"/>
    <property type="match status" value="1"/>
</dbReference>
<dbReference type="Proteomes" id="UP000230069">
    <property type="component" value="Unassembled WGS sequence"/>
</dbReference>
<dbReference type="AlphaFoldDB" id="A0A2G5F120"/>